<comment type="similarity">
    <text evidence="1">Belongs to the bacterial solute-binding protein 5 family.</text>
</comment>
<dbReference type="PaxDb" id="1123384-AJ81_03780"/>
<evidence type="ECO:0000313" key="5">
    <source>
        <dbReference type="EMBL" id="AJC74684.1"/>
    </source>
</evidence>
<dbReference type="PANTHER" id="PTHR30290">
    <property type="entry name" value="PERIPLASMIC BINDING COMPONENT OF ABC TRANSPORTER"/>
    <property type="match status" value="1"/>
</dbReference>
<keyword evidence="6" id="KW-1185">Reference proteome</keyword>
<organism evidence="5 6">
    <name type="scientific">Pseudothermotoga hypogea DSM 11164 = NBRC 106472</name>
    <dbReference type="NCBI Taxonomy" id="1123384"/>
    <lineage>
        <taxon>Bacteria</taxon>
        <taxon>Thermotogati</taxon>
        <taxon>Thermotogota</taxon>
        <taxon>Thermotogae</taxon>
        <taxon>Thermotogales</taxon>
        <taxon>Thermotogaceae</taxon>
        <taxon>Pseudothermotoga</taxon>
    </lineage>
</organism>
<dbReference type="GO" id="GO:0042597">
    <property type="term" value="C:periplasmic space"/>
    <property type="evidence" value="ECO:0007669"/>
    <property type="project" value="UniProtKB-ARBA"/>
</dbReference>
<dbReference type="GO" id="GO:0015833">
    <property type="term" value="P:peptide transport"/>
    <property type="evidence" value="ECO:0007669"/>
    <property type="project" value="TreeGrafter"/>
</dbReference>
<dbReference type="Proteomes" id="UP000077469">
    <property type="component" value="Chromosome"/>
</dbReference>
<name>A0A0X1KTT7_9THEM</name>
<dbReference type="CDD" id="cd08499">
    <property type="entry name" value="PBP2_Ylib_like"/>
    <property type="match status" value="1"/>
</dbReference>
<dbReference type="PATRIC" id="fig|1123384.7.peg.738"/>
<dbReference type="Gene3D" id="3.10.105.10">
    <property type="entry name" value="Dipeptide-binding Protein, Domain 3"/>
    <property type="match status" value="1"/>
</dbReference>
<evidence type="ECO:0000256" key="3">
    <source>
        <dbReference type="ARBA" id="ARBA00022729"/>
    </source>
</evidence>
<dbReference type="Gene3D" id="3.40.190.10">
    <property type="entry name" value="Periplasmic binding protein-like II"/>
    <property type="match status" value="1"/>
</dbReference>
<dbReference type="InterPro" id="IPR030678">
    <property type="entry name" value="Peptide/Ni-bd"/>
</dbReference>
<gene>
    <name evidence="5" type="ORF">AJ81_03780</name>
</gene>
<dbReference type="InterPro" id="IPR000914">
    <property type="entry name" value="SBP_5_dom"/>
</dbReference>
<keyword evidence="3" id="KW-0732">Signal</keyword>
<evidence type="ECO:0000259" key="4">
    <source>
        <dbReference type="Pfam" id="PF00496"/>
    </source>
</evidence>
<accession>A0A0X1KTT7</accession>
<dbReference type="EMBL" id="CP007141">
    <property type="protein sequence ID" value="AJC74684.1"/>
    <property type="molecule type" value="Genomic_DNA"/>
</dbReference>
<evidence type="ECO:0000256" key="1">
    <source>
        <dbReference type="ARBA" id="ARBA00005695"/>
    </source>
</evidence>
<dbReference type="InterPro" id="IPR039424">
    <property type="entry name" value="SBP_5"/>
</dbReference>
<feature type="domain" description="Solute-binding protein family 5" evidence="4">
    <location>
        <begin position="66"/>
        <end position="427"/>
    </location>
</feature>
<dbReference type="RefSeq" id="WP_031505265.1">
    <property type="nucleotide sequence ID" value="NC_022795.1"/>
</dbReference>
<dbReference type="Gene3D" id="3.90.76.10">
    <property type="entry name" value="Dipeptide-binding Protein, Domain 1"/>
    <property type="match status" value="1"/>
</dbReference>
<dbReference type="PANTHER" id="PTHR30290:SF9">
    <property type="entry name" value="OLIGOPEPTIDE-BINDING PROTEIN APPA"/>
    <property type="match status" value="1"/>
</dbReference>
<keyword evidence="2" id="KW-0813">Transport</keyword>
<dbReference type="Pfam" id="PF00496">
    <property type="entry name" value="SBP_bac_5"/>
    <property type="match status" value="1"/>
</dbReference>
<dbReference type="KEGG" id="phy:AJ81_03780"/>
<dbReference type="PIRSF" id="PIRSF002741">
    <property type="entry name" value="MppA"/>
    <property type="match status" value="1"/>
</dbReference>
<evidence type="ECO:0000313" key="6">
    <source>
        <dbReference type="Proteomes" id="UP000077469"/>
    </source>
</evidence>
<dbReference type="InterPro" id="IPR023765">
    <property type="entry name" value="SBP_5_CS"/>
</dbReference>
<dbReference type="STRING" id="1123384.AJ81_03780"/>
<evidence type="ECO:0000256" key="2">
    <source>
        <dbReference type="ARBA" id="ARBA00022448"/>
    </source>
</evidence>
<dbReference type="SUPFAM" id="SSF53850">
    <property type="entry name" value="Periplasmic binding protein-like II"/>
    <property type="match status" value="1"/>
</dbReference>
<protein>
    <recommendedName>
        <fullName evidence="4">Solute-binding protein family 5 domain-containing protein</fullName>
    </recommendedName>
</protein>
<dbReference type="OrthoDB" id="39920at2"/>
<reference evidence="5 6" key="1">
    <citation type="submission" date="2014-01" db="EMBL/GenBank/DDBJ databases">
        <title>Genome sequencing of Thermotog hypogea.</title>
        <authorList>
            <person name="Zhang X."/>
            <person name="Alvare G."/>
            <person name="Fristensky B."/>
            <person name="Chen L."/>
            <person name="Suen T."/>
            <person name="Chen Q."/>
            <person name="Ma K."/>
        </authorList>
    </citation>
    <scope>NUCLEOTIDE SEQUENCE [LARGE SCALE GENOMIC DNA]</scope>
    <source>
        <strain evidence="5 6">DSM 11164</strain>
    </source>
</reference>
<proteinExistence type="inferred from homology"/>
<dbReference type="GO" id="GO:0043190">
    <property type="term" value="C:ATP-binding cassette (ABC) transporter complex"/>
    <property type="evidence" value="ECO:0007669"/>
    <property type="project" value="InterPro"/>
</dbReference>
<sequence length="511" mass="57965">MKKFLFFSLVLIAVLSFSAKYGGVARYVMGADAVSLLPANQTDNISGTVCRHIFDGLVEFDEKLNITPALAERWEISQDGTEYTFYLRKGVKFHDGADFNAQAVKKYYDYVLNSSLRRTGLFKGIVKEIVVVDDYTVKFILEKPYSPFLNRLAHEAALIVSPKAIDAYGSDPAKLGKNPVGTGPFMLKEWKIGERIELVKNPNYWREGQPYLDGIVFTIVPEDVSRVTQLRAGDVDVMFNPPPALVPVLQKDEKLVVRVEPSLRVIYIGFNTRKAPLSDVRVRQALNYAIDKQKLCATIMRNLAIPSDSPLAKYTFGYYSTGGYPYDPAKAKQLLKEAGVENLKLELLTPKGRYLNDYEVAVAVQGMLKEVGVTVDVKPMEWASYINKLFSSNPADWDYELFLLGWAPSTGEGHWVLYPLFHSDNMNPNGTGDNNTFYSNPKVDELIDKIAHELDKEKLLQYYAEVQKIIVQDAPWIFLYNMTNIVAHKKQLKNVWLLPTEFVILKYAWFE</sequence>
<dbReference type="PROSITE" id="PS01040">
    <property type="entry name" value="SBP_BACTERIAL_5"/>
    <property type="match status" value="1"/>
</dbReference>
<dbReference type="AlphaFoldDB" id="A0A0X1KTT7"/>
<dbReference type="GO" id="GO:1904680">
    <property type="term" value="F:peptide transmembrane transporter activity"/>
    <property type="evidence" value="ECO:0007669"/>
    <property type="project" value="TreeGrafter"/>
</dbReference>